<dbReference type="PANTHER" id="PTHR42831">
    <property type="entry name" value="FE-S PROTEIN MATURATION AUXILIARY FACTOR YITW"/>
    <property type="match status" value="1"/>
</dbReference>
<dbReference type="InterPro" id="IPR052339">
    <property type="entry name" value="Fe-S_Maturation_MIP18"/>
</dbReference>
<dbReference type="STRING" id="1798401.A2363_04040"/>
<dbReference type="InterPro" id="IPR034904">
    <property type="entry name" value="FSCA_dom_sf"/>
</dbReference>
<dbReference type="AlphaFoldDB" id="A0A1F6BCT3"/>
<dbReference type="EMBL" id="MFKE01000024">
    <property type="protein sequence ID" value="OGG34678.1"/>
    <property type="molecule type" value="Genomic_DNA"/>
</dbReference>
<comment type="caution">
    <text evidence="2">The sequence shown here is derived from an EMBL/GenBank/DDBJ whole genome shotgun (WGS) entry which is preliminary data.</text>
</comment>
<feature type="domain" description="MIP18 family-like" evidence="1">
    <location>
        <begin position="6"/>
        <end position="77"/>
    </location>
</feature>
<dbReference type="Pfam" id="PF01883">
    <property type="entry name" value="FeS_assembly_P"/>
    <property type="match status" value="1"/>
</dbReference>
<evidence type="ECO:0000313" key="2">
    <source>
        <dbReference type="EMBL" id="OGG34678.1"/>
    </source>
</evidence>
<protein>
    <recommendedName>
        <fullName evidence="1">MIP18 family-like domain-containing protein</fullName>
    </recommendedName>
</protein>
<sequence length="102" mass="11312">MIMVTRAQIENVLKEIPDPEIGVSLWDLGLIYNIGIDKKGNVEILMTLTTVGCPLFEQIADPIRQEVGKLKGVNKVDIALTFEPPWTVDRMSQTAKAQLGFS</sequence>
<proteinExistence type="predicted"/>
<dbReference type="Gene3D" id="3.30.300.130">
    <property type="entry name" value="Fe-S cluster assembly (FSCA)"/>
    <property type="match status" value="1"/>
</dbReference>
<dbReference type="PANTHER" id="PTHR42831:SF1">
    <property type="entry name" value="FE-S PROTEIN MATURATION AUXILIARY FACTOR YITW"/>
    <property type="match status" value="1"/>
</dbReference>
<dbReference type="Proteomes" id="UP000176186">
    <property type="component" value="Unassembled WGS sequence"/>
</dbReference>
<name>A0A1F6BCT3_9BACT</name>
<dbReference type="InterPro" id="IPR002744">
    <property type="entry name" value="MIP18-like"/>
</dbReference>
<dbReference type="SUPFAM" id="SSF117916">
    <property type="entry name" value="Fe-S cluster assembly (FSCA) domain-like"/>
    <property type="match status" value="1"/>
</dbReference>
<gene>
    <name evidence="2" type="ORF">A2363_04040</name>
</gene>
<evidence type="ECO:0000313" key="3">
    <source>
        <dbReference type="Proteomes" id="UP000176186"/>
    </source>
</evidence>
<evidence type="ECO:0000259" key="1">
    <source>
        <dbReference type="Pfam" id="PF01883"/>
    </source>
</evidence>
<organism evidence="2 3">
    <name type="scientific">Candidatus Gottesmanbacteria bacterium RIFOXYB1_FULL_47_11</name>
    <dbReference type="NCBI Taxonomy" id="1798401"/>
    <lineage>
        <taxon>Bacteria</taxon>
        <taxon>Candidatus Gottesmaniibacteriota</taxon>
    </lineage>
</organism>
<reference evidence="2 3" key="1">
    <citation type="journal article" date="2016" name="Nat. Commun.">
        <title>Thousands of microbial genomes shed light on interconnected biogeochemical processes in an aquifer system.</title>
        <authorList>
            <person name="Anantharaman K."/>
            <person name="Brown C.T."/>
            <person name="Hug L.A."/>
            <person name="Sharon I."/>
            <person name="Castelle C.J."/>
            <person name="Probst A.J."/>
            <person name="Thomas B.C."/>
            <person name="Singh A."/>
            <person name="Wilkins M.J."/>
            <person name="Karaoz U."/>
            <person name="Brodie E.L."/>
            <person name="Williams K.H."/>
            <person name="Hubbard S.S."/>
            <person name="Banfield J.F."/>
        </authorList>
    </citation>
    <scope>NUCLEOTIDE SEQUENCE [LARGE SCALE GENOMIC DNA]</scope>
</reference>
<accession>A0A1F6BCT3</accession>